<protein>
    <submittedName>
        <fullName evidence="3">Probable adenylyltransferase/sulfurtransferase MoeZ</fullName>
    </submittedName>
</protein>
<dbReference type="PANTHER" id="PTHR10953">
    <property type="entry name" value="UBIQUITIN-ACTIVATING ENZYME E1"/>
    <property type="match status" value="1"/>
</dbReference>
<dbReference type="Proteomes" id="UP001174909">
    <property type="component" value="Unassembled WGS sequence"/>
</dbReference>
<dbReference type="SUPFAM" id="SSF69572">
    <property type="entry name" value="Activating enzymes of the ubiquitin-like proteins"/>
    <property type="match status" value="1"/>
</dbReference>
<feature type="domain" description="THIF-type NAD/FAD binding fold" evidence="2">
    <location>
        <begin position="2"/>
        <end position="111"/>
    </location>
</feature>
<dbReference type="GO" id="GO:0008146">
    <property type="term" value="F:sulfotransferase activity"/>
    <property type="evidence" value="ECO:0007669"/>
    <property type="project" value="TreeGrafter"/>
</dbReference>
<dbReference type="InterPro" id="IPR045886">
    <property type="entry name" value="ThiF/MoeB/HesA"/>
</dbReference>
<evidence type="ECO:0000256" key="1">
    <source>
        <dbReference type="SAM" id="MobiDB-lite"/>
    </source>
</evidence>
<evidence type="ECO:0000259" key="2">
    <source>
        <dbReference type="Pfam" id="PF00899"/>
    </source>
</evidence>
<evidence type="ECO:0000313" key="4">
    <source>
        <dbReference type="Proteomes" id="UP001174909"/>
    </source>
</evidence>
<dbReference type="EMBL" id="CASHTH010000353">
    <property type="protein sequence ID" value="CAI7998854.1"/>
    <property type="molecule type" value="Genomic_DNA"/>
</dbReference>
<proteinExistence type="predicted"/>
<dbReference type="InterPro" id="IPR000594">
    <property type="entry name" value="ThiF_NAD_FAD-bd"/>
</dbReference>
<name>A0AA35R1J9_GEOBA</name>
<reference evidence="3" key="1">
    <citation type="submission" date="2023-03" db="EMBL/GenBank/DDBJ databases">
        <authorList>
            <person name="Steffen K."/>
            <person name="Cardenas P."/>
        </authorList>
    </citation>
    <scope>NUCLEOTIDE SEQUENCE</scope>
</reference>
<evidence type="ECO:0000313" key="3">
    <source>
        <dbReference type="EMBL" id="CAI7998854.1"/>
    </source>
</evidence>
<dbReference type="GO" id="GO:0016779">
    <property type="term" value="F:nucleotidyltransferase activity"/>
    <property type="evidence" value="ECO:0007669"/>
    <property type="project" value="UniProtKB-KW"/>
</dbReference>
<dbReference type="CDD" id="cd00757">
    <property type="entry name" value="ThiF_MoeB_HesA_family"/>
    <property type="match status" value="1"/>
</dbReference>
<comment type="caution">
    <text evidence="3">The sequence shown here is derived from an EMBL/GenBank/DDBJ whole genome shotgun (WGS) entry which is preliminary data.</text>
</comment>
<dbReference type="Pfam" id="PF00899">
    <property type="entry name" value="ThiF"/>
    <property type="match status" value="1"/>
</dbReference>
<feature type="region of interest" description="Disordered" evidence="1">
    <location>
        <begin position="155"/>
        <end position="174"/>
    </location>
</feature>
<dbReference type="GO" id="GO:0008641">
    <property type="term" value="F:ubiquitin-like modifier activating enzyme activity"/>
    <property type="evidence" value="ECO:0007669"/>
    <property type="project" value="InterPro"/>
</dbReference>
<dbReference type="AlphaFoldDB" id="A0AA35R1J9"/>
<dbReference type="GO" id="GO:0004792">
    <property type="term" value="F:thiosulfate-cyanide sulfurtransferase activity"/>
    <property type="evidence" value="ECO:0007669"/>
    <property type="project" value="TreeGrafter"/>
</dbReference>
<accession>A0AA35R1J9</accession>
<dbReference type="InterPro" id="IPR035985">
    <property type="entry name" value="Ubiquitin-activating_enz"/>
</dbReference>
<dbReference type="PANTHER" id="PTHR10953:SF102">
    <property type="entry name" value="ADENYLYLTRANSFERASE AND SULFURTRANSFERASE MOCS3"/>
    <property type="match status" value="1"/>
</dbReference>
<dbReference type="Gene3D" id="3.40.50.720">
    <property type="entry name" value="NAD(P)-binding Rossmann-like Domain"/>
    <property type="match status" value="1"/>
</dbReference>
<gene>
    <name evidence="3" type="ORF">GBAR_LOCUS2547</name>
</gene>
<dbReference type="GO" id="GO:0005829">
    <property type="term" value="C:cytosol"/>
    <property type="evidence" value="ECO:0007669"/>
    <property type="project" value="TreeGrafter"/>
</dbReference>
<sequence>MPNVGSAGQRKLVGAKVLVVGAGGLGSPVSLYLALAGVGTIGIVDFDVVDVSNLQRQILHTNADVGRRKVISAKETLQAHNPEVNVITHEEPINADNAMDIIPNYDIVVNGQTTSQRVIWLTTPRISPASRLWMGPSWCSMVRLRHTSRGRVATAACSQIRRRQEKSRTAPKPA</sequence>
<keyword evidence="3" id="KW-0808">Transferase</keyword>
<keyword evidence="4" id="KW-1185">Reference proteome</keyword>
<keyword evidence="3" id="KW-0548">Nucleotidyltransferase</keyword>
<organism evidence="3 4">
    <name type="scientific">Geodia barretti</name>
    <name type="common">Barrett's horny sponge</name>
    <dbReference type="NCBI Taxonomy" id="519541"/>
    <lineage>
        <taxon>Eukaryota</taxon>
        <taxon>Metazoa</taxon>
        <taxon>Porifera</taxon>
        <taxon>Demospongiae</taxon>
        <taxon>Heteroscleromorpha</taxon>
        <taxon>Tetractinellida</taxon>
        <taxon>Astrophorina</taxon>
        <taxon>Geodiidae</taxon>
        <taxon>Geodia</taxon>
    </lineage>
</organism>